<dbReference type="PRINTS" id="PR00019">
    <property type="entry name" value="LEURICHRPT"/>
</dbReference>
<comment type="similarity">
    <text evidence="2">Belongs to the RLP family.</text>
</comment>
<dbReference type="FunFam" id="3.80.10.10:FF:000383">
    <property type="entry name" value="Leucine-rich repeat receptor protein kinase EMS1"/>
    <property type="match status" value="1"/>
</dbReference>
<evidence type="ECO:0000256" key="1">
    <source>
        <dbReference type="ARBA" id="ARBA00004251"/>
    </source>
</evidence>
<dbReference type="Gene3D" id="3.80.10.10">
    <property type="entry name" value="Ribonuclease Inhibitor"/>
    <property type="match status" value="6"/>
</dbReference>
<evidence type="ECO:0000259" key="15">
    <source>
        <dbReference type="Pfam" id="PF23598"/>
    </source>
</evidence>
<dbReference type="InterPro" id="IPR051502">
    <property type="entry name" value="RLP_Defense_Trigger"/>
</dbReference>
<keyword evidence="8 12" id="KW-1133">Transmembrane helix</keyword>
<dbReference type="InterPro" id="IPR013210">
    <property type="entry name" value="LRR_N_plant-typ"/>
</dbReference>
<dbReference type="Pfam" id="PF13855">
    <property type="entry name" value="LRR_8"/>
    <property type="match status" value="1"/>
</dbReference>
<feature type="transmembrane region" description="Helical" evidence="12">
    <location>
        <begin position="912"/>
        <end position="935"/>
    </location>
</feature>
<evidence type="ECO:0000256" key="6">
    <source>
        <dbReference type="ARBA" id="ARBA00022729"/>
    </source>
</evidence>
<keyword evidence="5 12" id="KW-0812">Transmembrane</keyword>
<keyword evidence="4" id="KW-0433">Leucine-rich repeat</keyword>
<dbReference type="InterPro" id="IPR055414">
    <property type="entry name" value="LRR_R13L4/SHOC2-like"/>
</dbReference>
<reference evidence="16 17" key="1">
    <citation type="submission" date="2019-07" db="EMBL/GenBank/DDBJ databases">
        <title>WGS assembly of Gossypium tomentosum.</title>
        <authorList>
            <person name="Chen Z.J."/>
            <person name="Sreedasyam A."/>
            <person name="Ando A."/>
            <person name="Song Q."/>
            <person name="De L."/>
            <person name="Hulse-Kemp A."/>
            <person name="Ding M."/>
            <person name="Ye W."/>
            <person name="Kirkbride R."/>
            <person name="Jenkins J."/>
            <person name="Plott C."/>
            <person name="Lovell J."/>
            <person name="Lin Y.-M."/>
            <person name="Vaughn R."/>
            <person name="Liu B."/>
            <person name="Li W."/>
            <person name="Simpson S."/>
            <person name="Scheffler B."/>
            <person name="Saski C."/>
            <person name="Grover C."/>
            <person name="Hu G."/>
            <person name="Conover J."/>
            <person name="Carlson J."/>
            <person name="Shu S."/>
            <person name="Boston L."/>
            <person name="Williams M."/>
            <person name="Peterson D."/>
            <person name="Mcgee K."/>
            <person name="Jones D."/>
            <person name="Wendel J."/>
            <person name="Stelly D."/>
            <person name="Grimwood J."/>
            <person name="Schmutz J."/>
        </authorList>
    </citation>
    <scope>NUCLEOTIDE SEQUENCE [LARGE SCALE GENOMIC DNA]</scope>
    <source>
        <strain evidence="16">7179.01</strain>
    </source>
</reference>
<dbReference type="InterPro" id="IPR032675">
    <property type="entry name" value="LRR_dom_sf"/>
</dbReference>
<dbReference type="FunFam" id="3.80.10.10:FF:000041">
    <property type="entry name" value="LRR receptor-like serine/threonine-protein kinase ERECTA"/>
    <property type="match status" value="1"/>
</dbReference>
<keyword evidence="11" id="KW-0325">Glycoprotein</keyword>
<keyword evidence="10" id="KW-0675">Receptor</keyword>
<evidence type="ECO:0000256" key="3">
    <source>
        <dbReference type="ARBA" id="ARBA00022475"/>
    </source>
</evidence>
<feature type="domain" description="Disease resistance R13L4/SHOC-2-like LRR" evidence="15">
    <location>
        <begin position="112"/>
        <end position="332"/>
    </location>
</feature>
<name>A0A5D2NV18_GOSTO</name>
<evidence type="ECO:0000256" key="10">
    <source>
        <dbReference type="ARBA" id="ARBA00023170"/>
    </source>
</evidence>
<comment type="subcellular location">
    <subcellularLocation>
        <location evidence="1">Cell membrane</location>
        <topology evidence="1">Single-pass type I membrane protein</topology>
    </subcellularLocation>
</comment>
<dbReference type="Gene3D" id="3.30.1490.310">
    <property type="match status" value="1"/>
</dbReference>
<evidence type="ECO:0000313" key="17">
    <source>
        <dbReference type="Proteomes" id="UP000322667"/>
    </source>
</evidence>
<gene>
    <name evidence="16" type="ORF">ES332_A10G261200v1</name>
</gene>
<dbReference type="InterPro" id="IPR001611">
    <property type="entry name" value="Leu-rich_rpt"/>
</dbReference>
<dbReference type="Pfam" id="PF08263">
    <property type="entry name" value="LRRNT_2"/>
    <property type="match status" value="1"/>
</dbReference>
<dbReference type="AlphaFoldDB" id="A0A5D2NV18"/>
<evidence type="ECO:0000256" key="2">
    <source>
        <dbReference type="ARBA" id="ARBA00009592"/>
    </source>
</evidence>
<feature type="signal peptide" evidence="13">
    <location>
        <begin position="1"/>
        <end position="25"/>
    </location>
</feature>
<feature type="chain" id="PRO_5023104222" evidence="13">
    <location>
        <begin position="26"/>
        <end position="938"/>
    </location>
</feature>
<feature type="domain" description="Leucine-rich repeat-containing N-terminal plant-type" evidence="14">
    <location>
        <begin position="29"/>
        <end position="62"/>
    </location>
</feature>
<dbReference type="Proteomes" id="UP000322667">
    <property type="component" value="Chromosome A10"/>
</dbReference>
<evidence type="ECO:0000259" key="14">
    <source>
        <dbReference type="Pfam" id="PF08263"/>
    </source>
</evidence>
<keyword evidence="7" id="KW-0677">Repeat</keyword>
<protein>
    <submittedName>
        <fullName evidence="16">Uncharacterized protein</fullName>
    </submittedName>
</protein>
<keyword evidence="17" id="KW-1185">Reference proteome</keyword>
<dbReference type="GO" id="GO:0007165">
    <property type="term" value="P:signal transduction"/>
    <property type="evidence" value="ECO:0007669"/>
    <property type="project" value="UniProtKB-ARBA"/>
</dbReference>
<sequence>MDLKLLWILLITSLFFIQGWPQTQGWWEQERVALLQLHSVFDVSDWITEKDSNCCHWDYIECHNISGRVKVLTLPPKWRQGDSSWYLDVSLFFPFEELKSLDLSLNGIKDFIDNKEVKSLPNLKILDLRNNTIESLQHLQVLNNLTNLKKLDMSYNEIESLQYFNDGERQLKLINLEKLDLSYNLFNNTLLARLGGLSNLKSLNVGNNLIKGSINIIEELDGLINLEELMLDGSHLNNNILQSIGVLNSLKALSLHDCTYPSENALEGELPSCLANLSSLYHLDISGNQFIGNGASIALANLTLLRFVSLSRNLFEVPYFFMSFANHSHLKILSSNQNKLVKEPTIPTWVPKFQIRVFHLSNCTTKELHNEVPNFLYYQYDLRVINLSYNNFGGKAPLWLLENNTRTEAFLMKGNSFINRDLQFHSRPNSYMSVVDLSENKIQGQIPTNICSIFPQLLGLNLSNNILEGNIPPCLGSLDFDFYLDLSHNQLSGGIPEKLAKCDELVFLGLSNNRLSGKISPTIFSLQKLNFLYLDGNNFDGRLPSIDITIVRLSPLMVMDLSNNSLSGELPRWMSNLSKLGFLPYRWPQSFVPFCSGAQSIKHLHLNRNRLSGTLGNAFFNCSSLVTLDVSENQLTGEIPNWVGTLSALRVLHLKANFFTGEIPIELCKLSSLSIIVLSQNNLSGPIPFCLSNLTLEPNDEKSSTRAYLAITSEFIRGDYREQTEFEMSTFGGLDEVFVPLFIENPIDEKVDYTTKRASYIYKGNILKYMSGIDLSCNRLTGEIPIEIGNLSEIRSLNLSHNNLAGNIPSTFSRLNKIESLDLSHNNLSGIIPIELLELYTLEVFNVSYNNLSGSIPSQKSQFATFDGSSYMANPFLCGPPLPKDCNEPNSPSTTAPNASNDEEESGLMDKYVFQVTFFVSYIIVLLVIVAILYINPY</sequence>
<dbReference type="PROSITE" id="PS51450">
    <property type="entry name" value="LRR"/>
    <property type="match status" value="3"/>
</dbReference>
<dbReference type="InterPro" id="IPR003591">
    <property type="entry name" value="Leu-rich_rpt_typical-subtyp"/>
</dbReference>
<dbReference type="SMART" id="SM00369">
    <property type="entry name" value="LRR_TYP"/>
    <property type="match status" value="6"/>
</dbReference>
<keyword evidence="3" id="KW-1003">Cell membrane</keyword>
<evidence type="ECO:0000256" key="13">
    <source>
        <dbReference type="SAM" id="SignalP"/>
    </source>
</evidence>
<evidence type="ECO:0000256" key="9">
    <source>
        <dbReference type="ARBA" id="ARBA00023136"/>
    </source>
</evidence>
<dbReference type="PANTHER" id="PTHR48062">
    <property type="entry name" value="RECEPTOR-LIKE PROTEIN 14"/>
    <property type="match status" value="1"/>
</dbReference>
<dbReference type="EMBL" id="CM017619">
    <property type="protein sequence ID" value="TYI07938.1"/>
    <property type="molecule type" value="Genomic_DNA"/>
</dbReference>
<dbReference type="Pfam" id="PF23598">
    <property type="entry name" value="LRR_14"/>
    <property type="match status" value="1"/>
</dbReference>
<evidence type="ECO:0000256" key="5">
    <source>
        <dbReference type="ARBA" id="ARBA00022692"/>
    </source>
</evidence>
<evidence type="ECO:0000313" key="16">
    <source>
        <dbReference type="EMBL" id="TYI07938.1"/>
    </source>
</evidence>
<accession>A0A5D2NV18</accession>
<organism evidence="16 17">
    <name type="scientific">Gossypium tomentosum</name>
    <name type="common">Hawaiian cotton</name>
    <name type="synonym">Gossypium sandvicense</name>
    <dbReference type="NCBI Taxonomy" id="34277"/>
    <lineage>
        <taxon>Eukaryota</taxon>
        <taxon>Viridiplantae</taxon>
        <taxon>Streptophyta</taxon>
        <taxon>Embryophyta</taxon>
        <taxon>Tracheophyta</taxon>
        <taxon>Spermatophyta</taxon>
        <taxon>Magnoliopsida</taxon>
        <taxon>eudicotyledons</taxon>
        <taxon>Gunneridae</taxon>
        <taxon>Pentapetalae</taxon>
        <taxon>rosids</taxon>
        <taxon>malvids</taxon>
        <taxon>Malvales</taxon>
        <taxon>Malvaceae</taxon>
        <taxon>Malvoideae</taxon>
        <taxon>Gossypium</taxon>
    </lineage>
</organism>
<proteinExistence type="inferred from homology"/>
<keyword evidence="6 13" id="KW-0732">Signal</keyword>
<evidence type="ECO:0000256" key="11">
    <source>
        <dbReference type="ARBA" id="ARBA00023180"/>
    </source>
</evidence>
<dbReference type="PANTHER" id="PTHR48062:SF37">
    <property type="entry name" value="LRR RECEPTOR-LIKE SERINE_THREONINE-PROTEIN KINASE FLS2"/>
    <property type="match status" value="1"/>
</dbReference>
<keyword evidence="9 12" id="KW-0472">Membrane</keyword>
<evidence type="ECO:0000256" key="12">
    <source>
        <dbReference type="SAM" id="Phobius"/>
    </source>
</evidence>
<dbReference type="Pfam" id="PF00560">
    <property type="entry name" value="LRR_1"/>
    <property type="match status" value="6"/>
</dbReference>
<evidence type="ECO:0000256" key="4">
    <source>
        <dbReference type="ARBA" id="ARBA00022614"/>
    </source>
</evidence>
<evidence type="ECO:0000256" key="8">
    <source>
        <dbReference type="ARBA" id="ARBA00022989"/>
    </source>
</evidence>
<dbReference type="FunFam" id="3.80.10.10:FF:000111">
    <property type="entry name" value="LRR receptor-like serine/threonine-protein kinase ERECTA"/>
    <property type="match status" value="1"/>
</dbReference>
<dbReference type="GO" id="GO:0005886">
    <property type="term" value="C:plasma membrane"/>
    <property type="evidence" value="ECO:0007669"/>
    <property type="project" value="UniProtKB-SubCell"/>
</dbReference>
<dbReference type="SUPFAM" id="SSF52058">
    <property type="entry name" value="L domain-like"/>
    <property type="match status" value="3"/>
</dbReference>
<evidence type="ECO:0000256" key="7">
    <source>
        <dbReference type="ARBA" id="ARBA00022737"/>
    </source>
</evidence>
<dbReference type="SMART" id="SM00365">
    <property type="entry name" value="LRR_SD22"/>
    <property type="match status" value="6"/>
</dbReference>